<feature type="domain" description="Aromatic amino acid beta-eliminating lyase/threonine aldolase" evidence="5">
    <location>
        <begin position="13"/>
        <end position="295"/>
    </location>
</feature>
<dbReference type="EMBL" id="JBBHLI010000010">
    <property type="protein sequence ID" value="MEK9502305.1"/>
    <property type="molecule type" value="Genomic_DNA"/>
</dbReference>
<dbReference type="Pfam" id="PF01212">
    <property type="entry name" value="Beta_elim_lyase"/>
    <property type="match status" value="1"/>
</dbReference>
<evidence type="ECO:0000256" key="4">
    <source>
        <dbReference type="SAM" id="MobiDB-lite"/>
    </source>
</evidence>
<gene>
    <name evidence="6" type="ORF">WI372_15030</name>
</gene>
<protein>
    <submittedName>
        <fullName evidence="6">Threonine aldolase family protein</fullName>
    </submittedName>
</protein>
<dbReference type="PIRSF" id="PIRSF017617">
    <property type="entry name" value="Thr_aldolase"/>
    <property type="match status" value="1"/>
</dbReference>
<dbReference type="Proteomes" id="UP001484239">
    <property type="component" value="Unassembled WGS sequence"/>
</dbReference>
<dbReference type="InterPro" id="IPR015424">
    <property type="entry name" value="PyrdxlP-dep_Trfase"/>
</dbReference>
<dbReference type="InterPro" id="IPR015421">
    <property type="entry name" value="PyrdxlP-dep_Trfase_major"/>
</dbReference>
<reference evidence="6 7" key="1">
    <citation type="submission" date="2024-02" db="EMBL/GenBank/DDBJ databases">
        <title>A novel Gemmatimonadota bacterium.</title>
        <authorList>
            <person name="Du Z.-J."/>
            <person name="Ye Y.-Q."/>
        </authorList>
    </citation>
    <scope>NUCLEOTIDE SEQUENCE [LARGE SCALE GENOMIC DNA]</scope>
    <source>
        <strain evidence="6 7">DH-20</strain>
    </source>
</reference>
<feature type="region of interest" description="Disordered" evidence="4">
    <location>
        <begin position="1"/>
        <end position="25"/>
    </location>
</feature>
<evidence type="ECO:0000313" key="6">
    <source>
        <dbReference type="EMBL" id="MEK9502305.1"/>
    </source>
</evidence>
<comment type="caution">
    <text evidence="6">The sequence shown here is derived from an EMBL/GenBank/DDBJ whole genome shotgun (WGS) entry which is preliminary data.</text>
</comment>
<dbReference type="Gene3D" id="3.90.1150.10">
    <property type="entry name" value="Aspartate Aminotransferase, domain 1"/>
    <property type="match status" value="1"/>
</dbReference>
<evidence type="ECO:0000256" key="3">
    <source>
        <dbReference type="ARBA" id="ARBA00022898"/>
    </source>
</evidence>
<name>A0ABU9EC53_9BACT</name>
<organism evidence="6 7">
    <name type="scientific">Gaopeijia maritima</name>
    <dbReference type="NCBI Taxonomy" id="3119007"/>
    <lineage>
        <taxon>Bacteria</taxon>
        <taxon>Pseudomonadati</taxon>
        <taxon>Gemmatimonadota</taxon>
        <taxon>Longimicrobiia</taxon>
        <taxon>Gaopeijiales</taxon>
        <taxon>Gaopeijiaceae</taxon>
        <taxon>Gaopeijia</taxon>
    </lineage>
</organism>
<dbReference type="RefSeq" id="WP_405274378.1">
    <property type="nucleotide sequence ID" value="NZ_CP144380.1"/>
</dbReference>
<evidence type="ECO:0000256" key="1">
    <source>
        <dbReference type="ARBA" id="ARBA00001933"/>
    </source>
</evidence>
<comment type="similarity">
    <text evidence="2">Belongs to the threonine aldolase family.</text>
</comment>
<dbReference type="InterPro" id="IPR001597">
    <property type="entry name" value="ArAA_b-elim_lyase/Thr_aldolase"/>
</dbReference>
<evidence type="ECO:0000313" key="7">
    <source>
        <dbReference type="Proteomes" id="UP001484239"/>
    </source>
</evidence>
<accession>A0ABU9EC53</accession>
<dbReference type="NCBIfam" id="NF041359">
    <property type="entry name" value="GntG_guanitoxin"/>
    <property type="match status" value="1"/>
</dbReference>
<proteinExistence type="inferred from homology"/>
<evidence type="ECO:0000256" key="2">
    <source>
        <dbReference type="ARBA" id="ARBA00006966"/>
    </source>
</evidence>
<dbReference type="Gene3D" id="3.40.640.10">
    <property type="entry name" value="Type I PLP-dependent aspartate aminotransferase-like (Major domain)"/>
    <property type="match status" value="1"/>
</dbReference>
<dbReference type="InterPro" id="IPR023603">
    <property type="entry name" value="Low_specificity_L-TA-like"/>
</dbReference>
<dbReference type="SUPFAM" id="SSF53383">
    <property type="entry name" value="PLP-dependent transferases"/>
    <property type="match status" value="1"/>
</dbReference>
<comment type="cofactor">
    <cofactor evidence="1">
        <name>pyridoxal 5'-phosphate</name>
        <dbReference type="ChEBI" id="CHEBI:597326"/>
    </cofactor>
</comment>
<dbReference type="PANTHER" id="PTHR48097">
    <property type="entry name" value="L-THREONINE ALDOLASE-RELATED"/>
    <property type="match status" value="1"/>
</dbReference>
<keyword evidence="7" id="KW-1185">Reference proteome</keyword>
<evidence type="ECO:0000259" key="5">
    <source>
        <dbReference type="Pfam" id="PF01212"/>
    </source>
</evidence>
<keyword evidence="3" id="KW-0663">Pyridoxal phosphate</keyword>
<sequence>MSPGPGDELPAVDLRSDTVTRPTPAMRRAMAEAEVGDDTLGDDPTVRALEARVAELLGKEAALFFPSGVMANQTALAVQARWGSEVVVEGGAHVFHFEEGAASALKGLQLHPVPTPDGVLRPEHLDAAVRPGSRYLPRTSLVCIENTHLASGGRVIEPDQVRALAEAAHARDLPVHMDGARLWHAAAASGRPLTDYAEPVDTVMVCLSKGLGAPVGSLLAGPAEVLEEAWRVRRRFGGGMRQSGILAAAGLHALEHHLPDLPETHARTLRLAAAFDALPGFRVVPPETNVLLVDLEPGGPDPTEFLNFLRFDRILMLDFGPRRLRAVLHRDVDSPAMARVLDSLARWGRQAGAA</sequence>
<dbReference type="InterPro" id="IPR015422">
    <property type="entry name" value="PyrdxlP-dep_Trfase_small"/>
</dbReference>
<dbReference type="PANTHER" id="PTHR48097:SF9">
    <property type="entry name" value="L-THREONINE ALDOLASE"/>
    <property type="match status" value="1"/>
</dbReference>